<name>A0ABS7GGQ0_9BACT</name>
<evidence type="ECO:0000256" key="1">
    <source>
        <dbReference type="SAM" id="MobiDB-lite"/>
    </source>
</evidence>
<feature type="region of interest" description="Disordered" evidence="1">
    <location>
        <begin position="141"/>
        <end position="171"/>
    </location>
</feature>
<feature type="chain" id="PRO_5046818746" evidence="2">
    <location>
        <begin position="21"/>
        <end position="171"/>
    </location>
</feature>
<proteinExistence type="predicted"/>
<feature type="compositionally biased region" description="Basic and acidic residues" evidence="1">
    <location>
        <begin position="141"/>
        <end position="156"/>
    </location>
</feature>
<gene>
    <name evidence="3" type="ORF">K1Y79_16615</name>
</gene>
<dbReference type="RefSeq" id="WP_220251290.1">
    <property type="nucleotide sequence ID" value="NZ_JAICCF010000003.1"/>
</dbReference>
<evidence type="ECO:0000313" key="4">
    <source>
        <dbReference type="Proteomes" id="UP000812961"/>
    </source>
</evidence>
<sequence length="171" mass="20478">MKKIMLLLIAVTGFTATSMAQINVSINIGRQPVWGPVGYDHVDYYYLPDVECYYSVPERVYIYRNGNSWARSRALPRRYANFDVYHAHKVVINGVDRPYLMHDRYRKEYYGYRNKHDQMAIRDSREAKYYVNRYHPKHDEWKKYHKGKENRGRADRGNGNGRGNGRDRDRY</sequence>
<comment type="caution">
    <text evidence="3">The sequence shown here is derived from an EMBL/GenBank/DDBJ whole genome shotgun (WGS) entry which is preliminary data.</text>
</comment>
<dbReference type="EMBL" id="JAICCF010000003">
    <property type="protein sequence ID" value="MBW8685964.1"/>
    <property type="molecule type" value="Genomic_DNA"/>
</dbReference>
<feature type="signal peptide" evidence="2">
    <location>
        <begin position="1"/>
        <end position="20"/>
    </location>
</feature>
<organism evidence="3 4">
    <name type="scientific">Chitinophaga rhizophila</name>
    <dbReference type="NCBI Taxonomy" id="2866212"/>
    <lineage>
        <taxon>Bacteria</taxon>
        <taxon>Pseudomonadati</taxon>
        <taxon>Bacteroidota</taxon>
        <taxon>Chitinophagia</taxon>
        <taxon>Chitinophagales</taxon>
        <taxon>Chitinophagaceae</taxon>
        <taxon>Chitinophaga</taxon>
    </lineage>
</organism>
<keyword evidence="2" id="KW-0732">Signal</keyword>
<keyword evidence="4" id="KW-1185">Reference proteome</keyword>
<evidence type="ECO:0000313" key="3">
    <source>
        <dbReference type="EMBL" id="MBW8685964.1"/>
    </source>
</evidence>
<evidence type="ECO:0000256" key="2">
    <source>
        <dbReference type="SAM" id="SignalP"/>
    </source>
</evidence>
<accession>A0ABS7GGQ0</accession>
<reference evidence="3 4" key="1">
    <citation type="submission" date="2021-08" db="EMBL/GenBank/DDBJ databases">
        <title>The genome sequence of Chitinophaga sp. B61.</title>
        <authorList>
            <person name="Zhang X."/>
        </authorList>
    </citation>
    <scope>NUCLEOTIDE SEQUENCE [LARGE SCALE GENOMIC DNA]</scope>
    <source>
        <strain evidence="3 4">B61</strain>
    </source>
</reference>
<protein>
    <submittedName>
        <fullName evidence="3">Uncharacterized protein</fullName>
    </submittedName>
</protein>
<dbReference type="Proteomes" id="UP000812961">
    <property type="component" value="Unassembled WGS sequence"/>
</dbReference>